<evidence type="ECO:0000256" key="7">
    <source>
        <dbReference type="ARBA" id="ARBA00023274"/>
    </source>
</evidence>
<dbReference type="SUPFAM" id="SSF48371">
    <property type="entry name" value="ARM repeat"/>
    <property type="match status" value="2"/>
</dbReference>
<comment type="function">
    <text evidence="8">Involved in nucleolar processing of pre-18S ribosomal RNA.</text>
</comment>
<evidence type="ECO:0000259" key="9">
    <source>
        <dbReference type="SMART" id="SM01036"/>
    </source>
</evidence>
<evidence type="ECO:0000256" key="3">
    <source>
        <dbReference type="ARBA" id="ARBA00015399"/>
    </source>
</evidence>
<keyword evidence="5 8" id="KW-0698">rRNA processing</keyword>
<dbReference type="SMART" id="SM01036">
    <property type="entry name" value="BP28CT"/>
    <property type="match status" value="1"/>
</dbReference>
<evidence type="ECO:0000256" key="8">
    <source>
        <dbReference type="RuleBase" id="RU367065"/>
    </source>
</evidence>
<feature type="domain" description="BP28 C-terminal" evidence="9">
    <location>
        <begin position="1763"/>
        <end position="1897"/>
    </location>
</feature>
<comment type="similarity">
    <text evidence="2 8">Belongs to the HEATR1/UTP10 family.</text>
</comment>
<reference evidence="10 11" key="1">
    <citation type="journal article" date="2018" name="Evol. Lett.">
        <title>Horizontal gene cluster transfer increased hallucinogenic mushroom diversity.</title>
        <authorList>
            <person name="Reynolds H.T."/>
            <person name="Vijayakumar V."/>
            <person name="Gluck-Thaler E."/>
            <person name="Korotkin H.B."/>
            <person name="Matheny P.B."/>
            <person name="Slot J.C."/>
        </authorList>
    </citation>
    <scope>NUCLEOTIDE SEQUENCE [LARGE SCALE GENOMIC DNA]</scope>
    <source>
        <strain evidence="10 11">SRW20</strain>
    </source>
</reference>
<dbReference type="PANTHER" id="PTHR13457:SF1">
    <property type="entry name" value="HEAT REPEAT-CONTAINING PROTEIN 1"/>
    <property type="match status" value="1"/>
</dbReference>
<dbReference type="InterPro" id="IPR056473">
    <property type="entry name" value="HEAT_Utp10/HEAT1"/>
</dbReference>
<name>A0A409W741_9AGAR</name>
<keyword evidence="7 8" id="KW-0687">Ribonucleoprotein</keyword>
<evidence type="ECO:0000256" key="5">
    <source>
        <dbReference type="ARBA" id="ARBA00022552"/>
    </source>
</evidence>
<dbReference type="GO" id="GO:0030686">
    <property type="term" value="C:90S preribosome"/>
    <property type="evidence" value="ECO:0007669"/>
    <property type="project" value="TreeGrafter"/>
</dbReference>
<dbReference type="GO" id="GO:0045943">
    <property type="term" value="P:positive regulation of transcription by RNA polymerase I"/>
    <property type="evidence" value="ECO:0007669"/>
    <property type="project" value="TreeGrafter"/>
</dbReference>
<evidence type="ECO:0000313" key="11">
    <source>
        <dbReference type="Proteomes" id="UP000284706"/>
    </source>
</evidence>
<accession>A0A409W741</accession>
<dbReference type="STRING" id="231916.A0A409W741"/>
<evidence type="ECO:0000256" key="6">
    <source>
        <dbReference type="ARBA" id="ARBA00023242"/>
    </source>
</evidence>
<keyword evidence="11" id="KW-1185">Reference proteome</keyword>
<comment type="caution">
    <text evidence="10">The sequence shown here is derived from an EMBL/GenBank/DDBJ whole genome shotgun (WGS) entry which is preliminary data.</text>
</comment>
<evidence type="ECO:0000256" key="2">
    <source>
        <dbReference type="ARBA" id="ARBA00010559"/>
    </source>
</evidence>
<dbReference type="InterPro" id="IPR040191">
    <property type="entry name" value="UTP10"/>
</dbReference>
<dbReference type="Pfam" id="PF23243">
    <property type="entry name" value="HEAT_HEATR1"/>
    <property type="match status" value="1"/>
</dbReference>
<dbReference type="Pfam" id="PF12397">
    <property type="entry name" value="U3snoRNP10"/>
    <property type="match status" value="1"/>
</dbReference>
<dbReference type="GO" id="GO:0000462">
    <property type="term" value="P:maturation of SSU-rRNA from tricistronic rRNA transcript (SSU-rRNA, 5.8S rRNA, LSU-rRNA)"/>
    <property type="evidence" value="ECO:0007669"/>
    <property type="project" value="TreeGrafter"/>
</dbReference>
<protein>
    <recommendedName>
        <fullName evidence="3 8">U3 small nucleolar RNA-associated protein 10</fullName>
    </recommendedName>
</protein>
<dbReference type="Proteomes" id="UP000284706">
    <property type="component" value="Unassembled WGS sequence"/>
</dbReference>
<dbReference type="InterPro" id="IPR022125">
    <property type="entry name" value="U3snoRNP10_N"/>
</dbReference>
<dbReference type="OrthoDB" id="31183at2759"/>
<keyword evidence="6 8" id="KW-0539">Nucleus</keyword>
<evidence type="ECO:0000313" key="10">
    <source>
        <dbReference type="EMBL" id="PPQ74318.1"/>
    </source>
</evidence>
<comment type="subunit">
    <text evidence="8">Component of the ribosomal small subunit (SSU) processome.</text>
</comment>
<dbReference type="EMBL" id="NHYE01005349">
    <property type="protein sequence ID" value="PPQ74318.1"/>
    <property type="molecule type" value="Genomic_DNA"/>
</dbReference>
<dbReference type="PANTHER" id="PTHR13457">
    <property type="entry name" value="BAP28"/>
    <property type="match status" value="1"/>
</dbReference>
<dbReference type="InterPro" id="IPR016024">
    <property type="entry name" value="ARM-type_fold"/>
</dbReference>
<dbReference type="InParanoid" id="A0A409W741"/>
<gene>
    <name evidence="10" type="ORF">CVT26_004238</name>
</gene>
<sequence>MSSLAAQLAQNASLNSSLLVDRTRRKPAASYLFTGREADQHDLEAIHALGVNSLIHLSSICPALEKYEEALFSERAKETDRTLLTKEADEELNRNIEEFLWLLGPYLMEAPTGKILEWLVRRFRINEFNVEAVLALFLPYHESPHFAKMITILNLKPNSTWNFLIPYKSAAQNLPRVSLVTEMLKNTDLARFVTALLPTAIKKGLSHRVLLAFNAATLHEFINRSKAFDEGTMAFLLPAILEPLQQKPKKLVRDAVLGSYILLSTLSQKCELAPAALKAVIAAMSACAQVVRPDQFMKSMIAVCGPQDELDGFTDGTLKALLRIPTLKEELASGSTWVGSEKVLSPLVKGLCDRLGESTSLPILEHVIATKTTPDSVIEVLTSTLINAGIKTEETETSLTARRLLALVKQRYPDILQKQVGKFEEEDDELKEAVEQLVISLSALGQISTKPGSQEDNGMILASADADAKVRTNAVKELVKSVAGKALSDIEDLDVVRSLLIARLQDTHAAVLEALYENPEAVTPIFASDAKGFLSSLSTAMDAQAKPKRNILRLHISYIASHFWSATASATRDDVFHQLLFPYILFSKPRQKTAALLWDILKEHLSQSPSKDGIEWLSGCFELIKPEVASDGAESVDLMNQTNFNVATKIAENIVQSNRSAEYLDILLTKLQDSRPHVKLMAYLVSISATRKLAGDGQTAFAQKLLDAMDMNEISGIDDNSQEHLALSSPQDMSLGKYAVTKPNSRTTLNWFQISVVAAISRIPCPQDTNLDWLADPKMAHPYVSLIRSIYQLANASTSVPVLATTLLQILFNTLKGESLAFLAGIWSIGNPDSFKDSQSISLLHAAAFLEAHVLEDDGVDFQTILPALLVALQSSDSQMRLGALECISRVRILADRKLSSVYKFDIIYGENDRTLQYLDQDDSKRYLNSLVEHRDHFTNDSAYVKVFHEQHLIRSKSDKKQEADYKHRVLCYLLSHINALSSEAVQVALLKATATISNKAKIQILLPTIEALVKKVSSLEPLESFASISEDLASRLLSCFDSSCAGYLNETAHAWDVFLHVIRVFFRPGTPLPAQEALAHSIESGLFAALSQKRKHALAECLLDVGSQDSTNQSLARRVLSTILEDVPLIIHLLDLYTPAGPTSSPRAKRVKTMETSDDNLPRLSLLVEVLGTKSLPGSLDLITHLLDTLSKTVQGLSSTHADVNYIQQLLMSALESAASKVTDVPNLSPSVIRLDVLVEVIRVSSNPQTFHQALLLIAGLARLAPESVLYNVMPVFTFMGSNVFHRDDSYNFKVVQQTIDGIVPVMVSSLKEAHTQPLDLYLASREFLRVFSDAASHIPRHRRNNFFSHLVDVLGARDFTAPVCMLLLEKIANRLVRQSPEEAQSTLALPISIFQHNTYAEQLYTASEILQESRRIVAHVLDPASIQPIFLEAITDGDHSASTSTILRRRAQALIVFIGHAFKPRTSSQNTSDDISVSSVISQLITLATISDGAANDTKIEEISEAARSTLNKLISGMSVVDFSDSVQSMLQSGDVKVEAGALELLAKRLPDVSTKMRPSLSTSVAKALASVKDILSTRKEPLVVVPALKAVQSVATTMSPGEEGALADLVPLALSASKEKDTALPALGALAALSVKLGPRIIPFFRSIISQSVTVLRERDSALFEDAFAILQGLLSTIATFWGSSEVNQVAFLYVDQASATPKASTSLTSLAKALAKRISPKVLLPTLLDMWQQLAQSRKLDKISAYFDILSRALHHADRPTVLEHLRSAFKIFLEALDIVKDDDNSRTRVISAFRELVVKLNETAFKPLFRRLYDWGFVETTSDTARKVTFGHLYIHLLDFFKGLMVPYMSFLQQQFSDILTSFTTSATDDFGLWSTIIQILTRFWRDDRLRQMSTPLTAQVEVCVKLNFADGKALLQECLGSLIESAQDDTLLKTINLNVLMHTRSEDSRVRLFALECAEAIWRANGGKLLGFVGETATFIAECGEDENDLVIKESFKLKDAVESVAGKIDGL</sequence>
<proteinExistence type="inferred from homology"/>
<evidence type="ECO:0000256" key="4">
    <source>
        <dbReference type="ARBA" id="ARBA00022517"/>
    </source>
</evidence>
<dbReference type="GO" id="GO:0030515">
    <property type="term" value="F:snoRNA binding"/>
    <property type="evidence" value="ECO:0007669"/>
    <property type="project" value="TreeGrafter"/>
</dbReference>
<dbReference type="FunCoup" id="A0A409W741">
    <property type="interactions" value="611"/>
</dbReference>
<organism evidence="10 11">
    <name type="scientific">Gymnopilus dilepis</name>
    <dbReference type="NCBI Taxonomy" id="231916"/>
    <lineage>
        <taxon>Eukaryota</taxon>
        <taxon>Fungi</taxon>
        <taxon>Dikarya</taxon>
        <taxon>Basidiomycota</taxon>
        <taxon>Agaricomycotina</taxon>
        <taxon>Agaricomycetes</taxon>
        <taxon>Agaricomycetidae</taxon>
        <taxon>Agaricales</taxon>
        <taxon>Agaricineae</taxon>
        <taxon>Hymenogastraceae</taxon>
        <taxon>Gymnopilus</taxon>
    </lineage>
</organism>
<dbReference type="InterPro" id="IPR011989">
    <property type="entry name" value="ARM-like"/>
</dbReference>
<dbReference type="InterPro" id="IPR012954">
    <property type="entry name" value="BP28_C_dom"/>
</dbReference>
<keyword evidence="4 8" id="KW-0690">Ribosome biogenesis</keyword>
<comment type="subcellular location">
    <subcellularLocation>
        <location evidence="1 8">Nucleus</location>
        <location evidence="1 8">Nucleolus</location>
    </subcellularLocation>
</comment>
<dbReference type="Gene3D" id="1.25.10.10">
    <property type="entry name" value="Leucine-rich Repeat Variant"/>
    <property type="match status" value="1"/>
</dbReference>
<dbReference type="GO" id="GO:0034455">
    <property type="term" value="C:t-UTP complex"/>
    <property type="evidence" value="ECO:0007669"/>
    <property type="project" value="TreeGrafter"/>
</dbReference>
<dbReference type="Pfam" id="PF08146">
    <property type="entry name" value="BP28CT"/>
    <property type="match status" value="1"/>
</dbReference>
<evidence type="ECO:0000256" key="1">
    <source>
        <dbReference type="ARBA" id="ARBA00004604"/>
    </source>
</evidence>
<dbReference type="GO" id="GO:0032040">
    <property type="term" value="C:small-subunit processome"/>
    <property type="evidence" value="ECO:0007669"/>
    <property type="project" value="TreeGrafter"/>
</dbReference>